<organism evidence="1 2">
    <name type="scientific">Mumia zhuanghuii</name>
    <dbReference type="NCBI Taxonomy" id="2585211"/>
    <lineage>
        <taxon>Bacteria</taxon>
        <taxon>Bacillati</taxon>
        <taxon>Actinomycetota</taxon>
        <taxon>Actinomycetes</taxon>
        <taxon>Propionibacteriales</taxon>
        <taxon>Nocardioidaceae</taxon>
        <taxon>Mumia</taxon>
    </lineage>
</organism>
<name>A0A5Q6RZ71_9ACTN</name>
<dbReference type="Proteomes" id="UP000307768">
    <property type="component" value="Unassembled WGS sequence"/>
</dbReference>
<comment type="caution">
    <text evidence="1">The sequence shown here is derived from an EMBL/GenBank/DDBJ whole genome shotgun (WGS) entry which is preliminary data.</text>
</comment>
<sequence>MKLSRSAALVAGGVVLGLVVGGTATAVAVSQAKAVKVCVTKSGVVRAADAKGKCPKATKKRAIAVRGPVGARGAQGVRGPAGTPAAIHAWSTSAASVLVDDYDEDIATLTLPAGSYVLSASVDIENWGLPSGYQGGISVVSCRIPGYETASIYLSPNGTYIGEPESFSLDSTFVHAGGPVTLECNRVWNSAMVRKASFVATKVGGVN</sequence>
<gene>
    <name evidence="1" type="ORF">FE697_006765</name>
</gene>
<reference evidence="1 2" key="1">
    <citation type="submission" date="2019-09" db="EMBL/GenBank/DDBJ databases">
        <title>Mumia zhuanghuii sp. nov. isolated from the intestinal contents of plateau pika (Ochotona curzoniae) in the Qinghai-Tibet plateau of China.</title>
        <authorList>
            <person name="Tian Z."/>
        </authorList>
    </citation>
    <scope>NUCLEOTIDE SEQUENCE [LARGE SCALE GENOMIC DNA]</scope>
    <source>
        <strain evidence="2">350</strain>
    </source>
</reference>
<evidence type="ECO:0000313" key="1">
    <source>
        <dbReference type="EMBL" id="KAA1423314.1"/>
    </source>
</evidence>
<dbReference type="OrthoDB" id="9848874at2"/>
<evidence type="ECO:0000313" key="2">
    <source>
        <dbReference type="Proteomes" id="UP000307768"/>
    </source>
</evidence>
<dbReference type="EMBL" id="VDFQ02000002">
    <property type="protein sequence ID" value="KAA1423314.1"/>
    <property type="molecule type" value="Genomic_DNA"/>
</dbReference>
<proteinExistence type="predicted"/>
<protein>
    <submittedName>
        <fullName evidence="1">Uncharacterized protein</fullName>
    </submittedName>
</protein>
<dbReference type="AlphaFoldDB" id="A0A5Q6RZ71"/>
<accession>A0A5Q6RZ71</accession>
<dbReference type="RefSeq" id="WP_149768833.1">
    <property type="nucleotide sequence ID" value="NZ_VDFQ02000002.1"/>
</dbReference>